<dbReference type="Proteomes" id="UP000637074">
    <property type="component" value="Unassembled WGS sequence"/>
</dbReference>
<dbReference type="SUPFAM" id="SSF56059">
    <property type="entry name" value="Glutathione synthetase ATP-binding domain-like"/>
    <property type="match status" value="1"/>
</dbReference>
<dbReference type="InterPro" id="IPR026838">
    <property type="entry name" value="YheC/D"/>
</dbReference>
<evidence type="ECO:0000313" key="1">
    <source>
        <dbReference type="EMBL" id="GHH98567.1"/>
    </source>
</evidence>
<comment type="caution">
    <text evidence="1">The sequence shown here is derived from an EMBL/GenBank/DDBJ whole genome shotgun (WGS) entry which is preliminary data.</text>
</comment>
<dbReference type="Pfam" id="PF14398">
    <property type="entry name" value="ATPgrasp_YheCD"/>
    <property type="match status" value="1"/>
</dbReference>
<organism evidence="1 2">
    <name type="scientific">Neobacillus kokaensis</name>
    <dbReference type="NCBI Taxonomy" id="2759023"/>
    <lineage>
        <taxon>Bacteria</taxon>
        <taxon>Bacillati</taxon>
        <taxon>Bacillota</taxon>
        <taxon>Bacilli</taxon>
        <taxon>Bacillales</taxon>
        <taxon>Bacillaceae</taxon>
        <taxon>Neobacillus</taxon>
    </lineage>
</organism>
<dbReference type="RefSeq" id="WP_191272541.1">
    <property type="nucleotide sequence ID" value="NZ_BNDS01000007.1"/>
</dbReference>
<dbReference type="EMBL" id="BNDS01000007">
    <property type="protein sequence ID" value="GHH98567.1"/>
    <property type="molecule type" value="Genomic_DNA"/>
</dbReference>
<dbReference type="Gene3D" id="3.30.470.20">
    <property type="entry name" value="ATP-grasp fold, B domain"/>
    <property type="match status" value="1"/>
</dbReference>
<name>A0ABQ3N1L9_9BACI</name>
<dbReference type="Gene3D" id="3.30.1490.20">
    <property type="entry name" value="ATP-grasp fold, A domain"/>
    <property type="match status" value="1"/>
</dbReference>
<gene>
    <name evidence="1" type="primary">yheC</name>
    <name evidence="1" type="ORF">AM1BK_21100</name>
</gene>
<evidence type="ECO:0000313" key="2">
    <source>
        <dbReference type="Proteomes" id="UP000637074"/>
    </source>
</evidence>
<keyword evidence="2" id="KW-1185">Reference proteome</keyword>
<dbReference type="InterPro" id="IPR013815">
    <property type="entry name" value="ATP_grasp_subdomain_1"/>
</dbReference>
<proteinExistence type="predicted"/>
<accession>A0ABQ3N1L9</accession>
<sequence>MIAFGIMTLIPDSEVSYLTEIAKSAKDFGMECCRFIPSQINPHTQSVRGKKFDSKTTQWVDDEFPIPTILYDRCFYGDDEHSKQCLPIVSWLKSRNDITFLGYGLPNKLELYDSLKNTVLAPYLPPTLAASNSDIILKELEAKEKIILKPINGSQGHGIYYVKKNDKTYHVKTEKQKQIISRIFPNKAKLLKWLKPLITARKYLLQPYLELFNKEHQPFDIRILLQKDEKGFWCERGRGIRFGTTGGILSNLSAGGSAAAFSEWTATLPPKAVEYMCSELDYILDKLPILLEHEYLPLFEIGVDIGIAKNGSIWILDLNSKPGRKVIFQTTPGINETLYQAPLIYAKHLYGMEQQERKSIYEKTLSH</sequence>
<reference evidence="1 2" key="1">
    <citation type="journal article" date="2022" name="Int. J. Syst. Evol. Microbiol.">
        <title>Neobacillus kokaensis sp. nov., isolated from soil.</title>
        <authorList>
            <person name="Yuki K."/>
            <person name="Matsubara H."/>
            <person name="Yamaguchi S."/>
        </authorList>
    </citation>
    <scope>NUCLEOTIDE SEQUENCE [LARGE SCALE GENOMIC DNA]</scope>
    <source>
        <strain evidence="1 2">LOB 377</strain>
    </source>
</reference>
<protein>
    <submittedName>
        <fullName evidence="1">Endospore coat-associated protein YheC</fullName>
    </submittedName>
</protein>